<gene>
    <name evidence="4" type="ORF">ACJ73_03511</name>
</gene>
<accession>A0A1J9Q9B2</accession>
<dbReference type="CDD" id="cd03444">
    <property type="entry name" value="Thioesterase_II_repeat1"/>
    <property type="match status" value="1"/>
</dbReference>
<dbReference type="InterPro" id="IPR049449">
    <property type="entry name" value="TesB_ACOT8-like_N"/>
</dbReference>
<dbReference type="Pfam" id="PF20789">
    <property type="entry name" value="4HBT_3C"/>
    <property type="match status" value="1"/>
</dbReference>
<evidence type="ECO:0000259" key="2">
    <source>
        <dbReference type="Pfam" id="PF13622"/>
    </source>
</evidence>
<comment type="caution">
    <text evidence="4">The sequence shown here is derived from an EMBL/GenBank/DDBJ whole genome shotgun (WGS) entry which is preliminary data.</text>
</comment>
<keyword evidence="5" id="KW-1185">Reference proteome</keyword>
<dbReference type="SUPFAM" id="SSF53474">
    <property type="entry name" value="alpha/beta-Hydrolases"/>
    <property type="match status" value="1"/>
</dbReference>
<evidence type="ECO:0000313" key="5">
    <source>
        <dbReference type="Proteomes" id="UP000242791"/>
    </source>
</evidence>
<feature type="compositionally biased region" description="Polar residues" evidence="1">
    <location>
        <begin position="595"/>
        <end position="607"/>
    </location>
</feature>
<feature type="compositionally biased region" description="Polar residues" evidence="1">
    <location>
        <begin position="615"/>
        <end position="625"/>
    </location>
</feature>
<dbReference type="InterPro" id="IPR029058">
    <property type="entry name" value="AB_hydrolase_fold"/>
</dbReference>
<dbReference type="SUPFAM" id="SSF54637">
    <property type="entry name" value="Thioesterase/thiol ester dehydrase-isomerase"/>
    <property type="match status" value="2"/>
</dbReference>
<dbReference type="InterPro" id="IPR042171">
    <property type="entry name" value="Acyl-CoA_hotdog"/>
</dbReference>
<protein>
    <submittedName>
        <fullName evidence="4">Acyl-CoA thioesterase II</fullName>
    </submittedName>
</protein>
<feature type="region of interest" description="Disordered" evidence="1">
    <location>
        <begin position="595"/>
        <end position="626"/>
    </location>
</feature>
<dbReference type="AlphaFoldDB" id="A0A1J9Q9B2"/>
<name>A0A1J9Q9B2_9EURO</name>
<dbReference type="Pfam" id="PF13622">
    <property type="entry name" value="4HBT_3"/>
    <property type="match status" value="1"/>
</dbReference>
<dbReference type="Proteomes" id="UP000242791">
    <property type="component" value="Unassembled WGS sequence"/>
</dbReference>
<feature type="region of interest" description="Disordered" evidence="1">
    <location>
        <begin position="1"/>
        <end position="24"/>
    </location>
</feature>
<dbReference type="InterPro" id="IPR049450">
    <property type="entry name" value="ACOT8-like_C"/>
</dbReference>
<dbReference type="Gene3D" id="2.40.160.210">
    <property type="entry name" value="Acyl-CoA thioesterase, double hotdog domain"/>
    <property type="match status" value="1"/>
</dbReference>
<reference evidence="4 5" key="1">
    <citation type="submission" date="2015-08" db="EMBL/GenBank/DDBJ databases">
        <title>Emmonsia species relationships and genome sequence.</title>
        <authorList>
            <person name="Cuomo C.A."/>
            <person name="Schwartz I.S."/>
            <person name="Kenyon C."/>
            <person name="De Hoog G.S."/>
            <person name="Govender N.P."/>
            <person name="Botha A."/>
            <person name="Moreno L."/>
            <person name="De Vries M."/>
            <person name="Munoz J.F."/>
            <person name="Stielow J.B."/>
        </authorList>
    </citation>
    <scope>NUCLEOTIDE SEQUENCE [LARGE SCALE GENOMIC DNA]</scope>
    <source>
        <strain evidence="4 5">EI222</strain>
    </source>
</reference>
<dbReference type="InterPro" id="IPR029069">
    <property type="entry name" value="HotDog_dom_sf"/>
</dbReference>
<dbReference type="EMBL" id="LGTZ01000428">
    <property type="protein sequence ID" value="OJD25121.1"/>
    <property type="molecule type" value="Genomic_DNA"/>
</dbReference>
<dbReference type="OrthoDB" id="68328at2759"/>
<feature type="compositionally biased region" description="Polar residues" evidence="1">
    <location>
        <begin position="833"/>
        <end position="845"/>
    </location>
</feature>
<evidence type="ECO:0000256" key="1">
    <source>
        <dbReference type="SAM" id="MobiDB-lite"/>
    </source>
</evidence>
<evidence type="ECO:0000259" key="3">
    <source>
        <dbReference type="Pfam" id="PF20789"/>
    </source>
</evidence>
<feature type="domain" description="Acyl-CoA thioesterase-like N-terminal HotDog" evidence="2">
    <location>
        <begin position="82"/>
        <end position="157"/>
    </location>
</feature>
<dbReference type="STRING" id="1658174.A0A1J9Q9B2"/>
<feature type="domain" description="Acyl-CoA thioesterase-like C-terminal" evidence="3">
    <location>
        <begin position="281"/>
        <end position="377"/>
    </location>
</feature>
<sequence>MQSPSDRSNDEEHPTAPTAPPAPPAYPFVKLMALERLDENGDAAGNGGSCDSCANGAQNGETFQFERFRARMAPYRPDDFKVAYGGHVYAQSAYAASKTVGTGFVLHNITGSFTLPGLDGIPYTFSVRHVRDGSTYCLRAVDVSQGQGVCFSALCSFKRAERRYNFQHQPVADIEERYKIALAGKRIEDHPLAPSVDRPSWNSEVEEGISEELHFAGVESRKVVMDEYNESVDARNHKDRYRHLQFYRLLGLPGLEDEADAGTLEEIWKADEAGEYDNLYICAHLYQSDRSSLFVIAWAHDMVYDITNIASLSHTVIFHTHGPALRMIDWDAPEEAGRKKWFALEAQTSRSGENRGLFQAQVWSPDGTLVATMMQDGWTVFKTVDHEEYVPGFTGIMKRTLLLVFIHGFKGGDDTFGSFPAHLRALVNHALPDIEVTVVVYPKFETKGDLNGCVARFREWLQNTVIDIEVANETPSPTVDPSVHVFLIGHSMGGIVGAETLLLLASDQLLPTPSNISSSKTSEAERKPVEANAFMFPHIQGLLALDTPFLGIAPGVVSYTAENHYRTATAAYGAISEVAGVFGWGAAKKSENKSRSTLASDGNSRSDASALPPDTTASSMNSSTDDVAATPSWQRWGRYAMYAGAAGAVAAGGAAALYSQRDKFLEGWSWATSHLEFVGCLARPEELRRRVSAIARLQQERGIGCADFYTCLGKGAVAVPASSSSNTPSTTSSLSRYILRSKMRTFCNLPADVDEGENKGDIKAKYSDMSGIKWIKATNDKATDETKAHMSMFSPMENPSFYDLAQQACELLTGWVDRGWYLKATRAGGGRGSTSNPKSNSTGSNRGKDEGEEFMEGEDDVVLVD</sequence>
<evidence type="ECO:0000313" key="4">
    <source>
        <dbReference type="EMBL" id="OJD25121.1"/>
    </source>
</evidence>
<organism evidence="4 5">
    <name type="scientific">Blastomyces percursus</name>
    <dbReference type="NCBI Taxonomy" id="1658174"/>
    <lineage>
        <taxon>Eukaryota</taxon>
        <taxon>Fungi</taxon>
        <taxon>Dikarya</taxon>
        <taxon>Ascomycota</taxon>
        <taxon>Pezizomycotina</taxon>
        <taxon>Eurotiomycetes</taxon>
        <taxon>Eurotiomycetidae</taxon>
        <taxon>Onygenales</taxon>
        <taxon>Ajellomycetaceae</taxon>
        <taxon>Blastomyces</taxon>
    </lineage>
</organism>
<dbReference type="PANTHER" id="PTHR47842">
    <property type="entry name" value="EXPRESSED PROTEIN"/>
    <property type="match status" value="1"/>
</dbReference>
<dbReference type="VEuPathDB" id="FungiDB:ACJ73_03511"/>
<dbReference type="PANTHER" id="PTHR47842:SF1">
    <property type="entry name" value="DUF676 DOMAIN-CONTAINING PROTEIN"/>
    <property type="match status" value="1"/>
</dbReference>
<dbReference type="Gene3D" id="3.40.50.1820">
    <property type="entry name" value="alpha/beta hydrolase"/>
    <property type="match status" value="1"/>
</dbReference>
<dbReference type="CDD" id="cd03445">
    <property type="entry name" value="Thioesterase_II_repeat2"/>
    <property type="match status" value="1"/>
</dbReference>
<proteinExistence type="predicted"/>
<feature type="region of interest" description="Disordered" evidence="1">
    <location>
        <begin position="826"/>
        <end position="865"/>
    </location>
</feature>
<feature type="compositionally biased region" description="Acidic residues" evidence="1">
    <location>
        <begin position="850"/>
        <end position="865"/>
    </location>
</feature>